<keyword evidence="2" id="KW-1185">Reference proteome</keyword>
<gene>
    <name evidence="1" type="ORF">EFB08_18960</name>
</gene>
<name>A0A3M9MEQ3_9BACT</name>
<dbReference type="EMBL" id="RJJD01000015">
    <property type="protein sequence ID" value="RNI23607.1"/>
    <property type="molecule type" value="Genomic_DNA"/>
</dbReference>
<accession>A0A3M9MEQ3</accession>
<evidence type="ECO:0000313" key="1">
    <source>
        <dbReference type="EMBL" id="RNI23607.1"/>
    </source>
</evidence>
<dbReference type="Proteomes" id="UP000272117">
    <property type="component" value="Unassembled WGS sequence"/>
</dbReference>
<proteinExistence type="predicted"/>
<reference evidence="1 2" key="1">
    <citation type="submission" date="2018-11" db="EMBL/GenBank/DDBJ databases">
        <title>Rufibacter latericius sp. nov., isolated from water in Baiyang Lake.</title>
        <authorList>
            <person name="Yang Y."/>
        </authorList>
    </citation>
    <scope>NUCLEOTIDE SEQUENCE [LARGE SCALE GENOMIC DNA]</scope>
    <source>
        <strain evidence="1 2">R-22-1c-1</strain>
    </source>
</reference>
<comment type="caution">
    <text evidence="1">The sequence shown here is derived from an EMBL/GenBank/DDBJ whole genome shotgun (WGS) entry which is preliminary data.</text>
</comment>
<organism evidence="1 2">
    <name type="scientific">Rufibacter latericius</name>
    <dbReference type="NCBI Taxonomy" id="2487040"/>
    <lineage>
        <taxon>Bacteria</taxon>
        <taxon>Pseudomonadati</taxon>
        <taxon>Bacteroidota</taxon>
        <taxon>Cytophagia</taxon>
        <taxon>Cytophagales</taxon>
        <taxon>Hymenobacteraceae</taxon>
        <taxon>Rufibacter</taxon>
    </lineage>
</organism>
<sequence>MIRALLGQSLVVALSSNHAENGFVIPTSFKGVQSGIVMHQEAYCRLPLLVLSPTTCIAGQTQRQPPGIAPTSMHYTNKHKKAGVFPGLRAFKK</sequence>
<dbReference type="AlphaFoldDB" id="A0A3M9MEQ3"/>
<evidence type="ECO:0000313" key="2">
    <source>
        <dbReference type="Proteomes" id="UP000272117"/>
    </source>
</evidence>
<protein>
    <submittedName>
        <fullName evidence="1">Uncharacterized protein</fullName>
    </submittedName>
</protein>